<dbReference type="NCBIfam" id="TIGR04294">
    <property type="entry name" value="pre_pil_HX9DG"/>
    <property type="match status" value="1"/>
</dbReference>
<dbReference type="NCBIfam" id="TIGR02532">
    <property type="entry name" value="IV_pilin_GFxxxE"/>
    <property type="match status" value="1"/>
</dbReference>
<dbReference type="Pfam" id="PF07596">
    <property type="entry name" value="SBP_bac_10"/>
    <property type="match status" value="1"/>
</dbReference>
<dbReference type="InterPro" id="IPR012902">
    <property type="entry name" value="N_methyl_site"/>
</dbReference>
<dbReference type="Gene3D" id="3.30.700.10">
    <property type="entry name" value="Glycoprotein, Type 4 Pilin"/>
    <property type="match status" value="1"/>
</dbReference>
<evidence type="ECO:0000259" key="1">
    <source>
        <dbReference type="Pfam" id="PF07596"/>
    </source>
</evidence>
<dbReference type="PANTHER" id="PTHR30093">
    <property type="entry name" value="GENERAL SECRETION PATHWAY PROTEIN G"/>
    <property type="match status" value="1"/>
</dbReference>
<dbReference type="InterPro" id="IPR045584">
    <property type="entry name" value="Pilin-like"/>
</dbReference>
<protein>
    <submittedName>
        <fullName evidence="2">Putative major pilin subunit</fullName>
    </submittedName>
</protein>
<accession>A0A517RCY0</accession>
<dbReference type="OrthoDB" id="272433at2"/>
<dbReference type="InterPro" id="IPR011453">
    <property type="entry name" value="DUF1559"/>
</dbReference>
<dbReference type="Proteomes" id="UP000317171">
    <property type="component" value="Chromosome"/>
</dbReference>
<dbReference type="Pfam" id="PF07963">
    <property type="entry name" value="N_methyl"/>
    <property type="match status" value="1"/>
</dbReference>
<proteinExistence type="predicted"/>
<name>A0A517RCY0_9PLAN</name>
<dbReference type="KEGG" id="gaz:Pan241w_18030"/>
<organism evidence="2 3">
    <name type="scientific">Gimesia alba</name>
    <dbReference type="NCBI Taxonomy" id="2527973"/>
    <lineage>
        <taxon>Bacteria</taxon>
        <taxon>Pseudomonadati</taxon>
        <taxon>Planctomycetota</taxon>
        <taxon>Planctomycetia</taxon>
        <taxon>Planctomycetales</taxon>
        <taxon>Planctomycetaceae</taxon>
        <taxon>Gimesia</taxon>
    </lineage>
</organism>
<dbReference type="RefSeq" id="WP_145213832.1">
    <property type="nucleotide sequence ID" value="NZ_CP036269.1"/>
</dbReference>
<dbReference type="AlphaFoldDB" id="A0A517RCY0"/>
<reference evidence="2 3" key="1">
    <citation type="submission" date="2019-02" db="EMBL/GenBank/DDBJ databases">
        <title>Deep-cultivation of Planctomycetes and their phenomic and genomic characterization uncovers novel biology.</title>
        <authorList>
            <person name="Wiegand S."/>
            <person name="Jogler M."/>
            <person name="Boedeker C."/>
            <person name="Pinto D."/>
            <person name="Vollmers J."/>
            <person name="Rivas-Marin E."/>
            <person name="Kohn T."/>
            <person name="Peeters S.H."/>
            <person name="Heuer A."/>
            <person name="Rast P."/>
            <person name="Oberbeckmann S."/>
            <person name="Bunk B."/>
            <person name="Jeske O."/>
            <person name="Meyerdierks A."/>
            <person name="Storesund J.E."/>
            <person name="Kallscheuer N."/>
            <person name="Luecker S."/>
            <person name="Lage O.M."/>
            <person name="Pohl T."/>
            <person name="Merkel B.J."/>
            <person name="Hornburger P."/>
            <person name="Mueller R.-W."/>
            <person name="Bruemmer F."/>
            <person name="Labrenz M."/>
            <person name="Spormann A.M."/>
            <person name="Op den Camp H."/>
            <person name="Overmann J."/>
            <person name="Amann R."/>
            <person name="Jetten M.S.M."/>
            <person name="Mascher T."/>
            <person name="Medema M.H."/>
            <person name="Devos D.P."/>
            <person name="Kaster A.-K."/>
            <person name="Ovreas L."/>
            <person name="Rohde M."/>
            <person name="Galperin M.Y."/>
            <person name="Jogler C."/>
        </authorList>
    </citation>
    <scope>NUCLEOTIDE SEQUENCE [LARGE SCALE GENOMIC DNA]</scope>
    <source>
        <strain evidence="2 3">Pan241w</strain>
    </source>
</reference>
<dbReference type="PANTHER" id="PTHR30093:SF2">
    <property type="entry name" value="TYPE II SECRETION SYSTEM PROTEIN H"/>
    <property type="match status" value="1"/>
</dbReference>
<sequence>MKQRRAFTLIELLVVIAIIAILIALLLPAVQQAREAARRSTCKNNLKQIGLALHNYHDVFRTFPYGGSAIYWNAAGENAFNWRVMILPYLDQAPLYNEMSPYFGSYSNTTMAGLTHFHEQVIAVYQCPSEPGSGIRSGLASDEDNGLGFVTTAAVSSYNGSSGPTSSTTNCFLCASNVCLCHDGGNHFGSDNKVEGIMANNARGAKIRDITDGTSNTLGVGEVTQINNGLGNHYAQWDGIWAVSSTTTGINWVGRGATWASGHGFASNHVGGAHFLMCDGAVRFISENLDLATFGFLGGKADGNVIGEF</sequence>
<keyword evidence="3" id="KW-1185">Reference proteome</keyword>
<gene>
    <name evidence="2" type="ORF">Pan241w_18030</name>
</gene>
<feature type="domain" description="DUF1559" evidence="1">
    <location>
        <begin position="31"/>
        <end position="291"/>
    </location>
</feature>
<evidence type="ECO:0000313" key="2">
    <source>
        <dbReference type="EMBL" id="QDT41740.1"/>
    </source>
</evidence>
<evidence type="ECO:0000313" key="3">
    <source>
        <dbReference type="Proteomes" id="UP000317171"/>
    </source>
</evidence>
<dbReference type="InterPro" id="IPR027558">
    <property type="entry name" value="Pre_pil_HX9DG_C"/>
</dbReference>
<dbReference type="SUPFAM" id="SSF54523">
    <property type="entry name" value="Pili subunits"/>
    <property type="match status" value="1"/>
</dbReference>
<dbReference type="EMBL" id="CP036269">
    <property type="protein sequence ID" value="QDT41740.1"/>
    <property type="molecule type" value="Genomic_DNA"/>
</dbReference>